<organism evidence="8 9">
    <name type="scientific">Gryllus longicercus</name>
    <dbReference type="NCBI Taxonomy" id="2509291"/>
    <lineage>
        <taxon>Eukaryota</taxon>
        <taxon>Metazoa</taxon>
        <taxon>Ecdysozoa</taxon>
        <taxon>Arthropoda</taxon>
        <taxon>Hexapoda</taxon>
        <taxon>Insecta</taxon>
        <taxon>Pterygota</taxon>
        <taxon>Neoptera</taxon>
        <taxon>Polyneoptera</taxon>
        <taxon>Orthoptera</taxon>
        <taxon>Ensifera</taxon>
        <taxon>Gryllidea</taxon>
        <taxon>Grylloidea</taxon>
        <taxon>Gryllidae</taxon>
        <taxon>Gryllinae</taxon>
        <taxon>Gryllus</taxon>
    </lineage>
</organism>
<dbReference type="Pfam" id="PF02984">
    <property type="entry name" value="Cyclin_C"/>
    <property type="match status" value="1"/>
</dbReference>
<dbReference type="Gene3D" id="1.10.472.10">
    <property type="entry name" value="Cyclin-like"/>
    <property type="match status" value="2"/>
</dbReference>
<dbReference type="InterPro" id="IPR006671">
    <property type="entry name" value="Cyclin_N"/>
</dbReference>
<protein>
    <recommendedName>
        <fullName evidence="10">G1/S-specific cyclin-D2</fullName>
    </recommendedName>
</protein>
<evidence type="ECO:0000259" key="7">
    <source>
        <dbReference type="SMART" id="SM01332"/>
    </source>
</evidence>
<keyword evidence="9" id="KW-1185">Reference proteome</keyword>
<dbReference type="FunFam" id="1.10.472.10:FF:000003">
    <property type="entry name" value="G1/S-specific cyclin-D2"/>
    <property type="match status" value="1"/>
</dbReference>
<evidence type="ECO:0000313" key="9">
    <source>
        <dbReference type="Proteomes" id="UP001378592"/>
    </source>
</evidence>
<evidence type="ECO:0000256" key="3">
    <source>
        <dbReference type="ARBA" id="ARBA00023306"/>
    </source>
</evidence>
<dbReference type="GO" id="GO:0051301">
    <property type="term" value="P:cell division"/>
    <property type="evidence" value="ECO:0007669"/>
    <property type="project" value="UniProtKB-KW"/>
</dbReference>
<sequence>MDMELFCAERLQDSQIAERDPAIFEDMRVLQNLLDLESLYIPSCNYFETIQKDLQPFMRKVVTTWMLEVCEEQRCEDQVFPLAVNLLDRFLCACAISRRQLQLAGAVCLLLASKVRQCHALSVDLLCAYTDHSITPADMRSWELLVLGKLRWEAVAVTGYDVADHVLARLSASSASASATTPPPLRLHPLTRQHAITLVGFCYVEPEFIQSPPSLLAAASICAAVRGLHPGASTHVLSSMARTVCAITRADPQATEAVIRHIERALAAEVANQQQQLPPQAAPLPGYTPAPGAALQPTASAKMAGVVPEESEVEEDRQPETPIDVQDVHF</sequence>
<keyword evidence="3" id="KW-0131">Cell cycle</keyword>
<gene>
    <name evidence="8" type="ORF">R5R35_007959</name>
</gene>
<dbReference type="GO" id="GO:0000278">
    <property type="term" value="P:mitotic cell cycle"/>
    <property type="evidence" value="ECO:0007669"/>
    <property type="project" value="UniProtKB-ARBA"/>
</dbReference>
<evidence type="ECO:0000256" key="1">
    <source>
        <dbReference type="ARBA" id="ARBA00022618"/>
    </source>
</evidence>
<evidence type="ECO:0000259" key="6">
    <source>
        <dbReference type="SMART" id="SM00385"/>
    </source>
</evidence>
<dbReference type="CDD" id="cd20515">
    <property type="entry name" value="CYCLIN_CCND_rpt1"/>
    <property type="match status" value="1"/>
</dbReference>
<dbReference type="SUPFAM" id="SSF47954">
    <property type="entry name" value="Cyclin-like"/>
    <property type="match status" value="2"/>
</dbReference>
<keyword evidence="1" id="KW-0132">Cell division</keyword>
<dbReference type="SMART" id="SM00385">
    <property type="entry name" value="CYCLIN"/>
    <property type="match status" value="2"/>
</dbReference>
<dbReference type="PROSITE" id="PS00292">
    <property type="entry name" value="CYCLINS"/>
    <property type="match status" value="1"/>
</dbReference>
<evidence type="ECO:0000313" key="8">
    <source>
        <dbReference type="EMBL" id="KAK7790721.1"/>
    </source>
</evidence>
<dbReference type="Proteomes" id="UP001378592">
    <property type="component" value="Unassembled WGS sequence"/>
</dbReference>
<dbReference type="EMBL" id="JAZDUA010000596">
    <property type="protein sequence ID" value="KAK7790721.1"/>
    <property type="molecule type" value="Genomic_DNA"/>
</dbReference>
<dbReference type="Pfam" id="PF00134">
    <property type="entry name" value="Cyclin_N"/>
    <property type="match status" value="1"/>
</dbReference>
<feature type="domain" description="Cyclin-like" evidence="6">
    <location>
        <begin position="64"/>
        <end position="148"/>
    </location>
</feature>
<dbReference type="InterPro" id="IPR039361">
    <property type="entry name" value="Cyclin"/>
</dbReference>
<evidence type="ECO:0000256" key="4">
    <source>
        <dbReference type="RuleBase" id="RU000383"/>
    </source>
</evidence>
<evidence type="ECO:0000256" key="5">
    <source>
        <dbReference type="SAM" id="MobiDB-lite"/>
    </source>
</evidence>
<accession>A0AAN9V9B6</accession>
<dbReference type="PANTHER" id="PTHR10177">
    <property type="entry name" value="CYCLINS"/>
    <property type="match status" value="1"/>
</dbReference>
<dbReference type="InterPro" id="IPR004367">
    <property type="entry name" value="Cyclin_C-dom"/>
</dbReference>
<feature type="region of interest" description="Disordered" evidence="5">
    <location>
        <begin position="271"/>
        <end position="330"/>
    </location>
</feature>
<feature type="domain" description="Cyclin C-terminal" evidence="7">
    <location>
        <begin position="157"/>
        <end position="299"/>
    </location>
</feature>
<dbReference type="AlphaFoldDB" id="A0AAN9V9B6"/>
<dbReference type="InterPro" id="IPR048258">
    <property type="entry name" value="Cyclins_cyclin-box"/>
</dbReference>
<comment type="similarity">
    <text evidence="4">Belongs to the cyclin family.</text>
</comment>
<keyword evidence="2 4" id="KW-0195">Cyclin</keyword>
<dbReference type="SMART" id="SM01332">
    <property type="entry name" value="Cyclin_C"/>
    <property type="match status" value="1"/>
</dbReference>
<evidence type="ECO:0008006" key="10">
    <source>
        <dbReference type="Google" id="ProtNLM"/>
    </source>
</evidence>
<evidence type="ECO:0000256" key="2">
    <source>
        <dbReference type="ARBA" id="ARBA00023127"/>
    </source>
</evidence>
<feature type="domain" description="Cyclin-like" evidence="6">
    <location>
        <begin position="165"/>
        <end position="268"/>
    </location>
</feature>
<name>A0AAN9V9B6_9ORTH</name>
<reference evidence="8 9" key="1">
    <citation type="submission" date="2024-03" db="EMBL/GenBank/DDBJ databases">
        <title>The genome assembly and annotation of the cricket Gryllus longicercus Weissman &amp; Gray.</title>
        <authorList>
            <person name="Szrajer S."/>
            <person name="Gray D."/>
            <person name="Ylla G."/>
        </authorList>
    </citation>
    <scope>NUCLEOTIDE SEQUENCE [LARGE SCALE GENOMIC DNA]</scope>
    <source>
        <strain evidence="8">DAG 2021-001</strain>
        <tissue evidence="8">Whole body minus gut</tissue>
    </source>
</reference>
<dbReference type="InterPro" id="IPR036915">
    <property type="entry name" value="Cyclin-like_sf"/>
</dbReference>
<comment type="caution">
    <text evidence="8">The sequence shown here is derived from an EMBL/GenBank/DDBJ whole genome shotgun (WGS) entry which is preliminary data.</text>
</comment>
<proteinExistence type="inferred from homology"/>
<dbReference type="InterPro" id="IPR013763">
    <property type="entry name" value="Cyclin-like_dom"/>
</dbReference>